<dbReference type="PANTHER" id="PTHR30441:SF8">
    <property type="entry name" value="DUF748 DOMAIN-CONTAINING PROTEIN"/>
    <property type="match status" value="1"/>
</dbReference>
<gene>
    <name evidence="1" type="ORF">HNR65_001058</name>
</gene>
<proteinExistence type="predicted"/>
<comment type="caution">
    <text evidence="1">The sequence shown here is derived from an EMBL/GenBank/DDBJ whole genome shotgun (WGS) entry which is preliminary data.</text>
</comment>
<name>A0A7W0C7S1_9BACT</name>
<dbReference type="InterPro" id="IPR052894">
    <property type="entry name" value="AsmA-related"/>
</dbReference>
<dbReference type="AlphaFoldDB" id="A0A7W0C7S1"/>
<accession>A0A7W0C7S1</accession>
<dbReference type="Proteomes" id="UP000525298">
    <property type="component" value="Unassembled WGS sequence"/>
</dbReference>
<dbReference type="GO" id="GO:0005886">
    <property type="term" value="C:plasma membrane"/>
    <property type="evidence" value="ECO:0007669"/>
    <property type="project" value="TreeGrafter"/>
</dbReference>
<dbReference type="GO" id="GO:0090313">
    <property type="term" value="P:regulation of protein targeting to membrane"/>
    <property type="evidence" value="ECO:0007669"/>
    <property type="project" value="TreeGrafter"/>
</dbReference>
<evidence type="ECO:0008006" key="3">
    <source>
        <dbReference type="Google" id="ProtNLM"/>
    </source>
</evidence>
<sequence length="983" mass="108870">MPLPRKSLIAVLVLFCLIAAFQASGYVLGRIMAPRLEKQISSLTDARVVLENMRFSFLSGAQVERLLISSPENPDQPGNLHLEIQDLSVRHSLKDLISGQYRVTGVRIRELETSATPAALPVLSALRKKIKPKQGFPDIRIISGNIRVQHPDFPQDFYIRRLSARRLGNGQMEIDAQGSFDGNENLIKAHINVDPGQIRASAQLSISGYPLSGLPAEPLLEKFPRLRQLPLDQTVTGKIAARYDHASQSLIFSRGRFETGNTGFEISSAGMDFDDSGLCRAWINADLREVELSLADRLDIFKDMPKKFHPRITDGKLRGRLNGRWNRSAGFAWDADLTVESGSVFLPGLNTRVDAIDADVDMTFPGRIHVRQSRGRTSGGRIRASGSLGWDKRAGIQKPFMEIEFDHIRPDKKIDRLLPESIRKAVEKLNLKNPGVNGKIVFAGPDLELDLGVYARTARLPDLPFLLQAPSATILWRTGEETVRLDNLSARLYGKALEGNAQLYLKQPVCADFTLFGRHLPVTPEILDWLGVKTGPWSVEGKYDLELRARKWRTDAAKPSDRLRGIEASVDVRDLSMHHREHGRVGDSWYGHLALAGDRLRLAGFRGNLFNAGFEANGFIPLNGKDTSHLRLESKTIAVNQALRNALPGRYARILKEFDLTGQCELQADLVFDKKNKIPSSARITAVIHHLEAEKSSVSGSAGGSIRADISGLNKEGFAFEGFAELSRVNVGRFESDRLSATFSGNRKRLDIPEMKVSAYGGSIAFENVAVLPGSRKWQARIMPAHIDVETLVGAFGVTGRHAPAGSLRGTIDLRGTGFEPESMEGTGEIKIDRGRLYQFPVLASVFRVLDLQMPAQSPITDAYGTFRISGGRLDIEDLLLLGGTIPMHVAGFVDLKNNKAFKDQNMDLLVTTTKTNGILNKIPVLNWVKHYTIDWFRRLVFQARVRGTIGDYEVQSLASPLATPIDRMWSLMEKLSPPSAGQ</sequence>
<organism evidence="1 2">
    <name type="scientific">Desulfosalsimonas propionicica</name>
    <dbReference type="NCBI Taxonomy" id="332175"/>
    <lineage>
        <taxon>Bacteria</taxon>
        <taxon>Pseudomonadati</taxon>
        <taxon>Thermodesulfobacteriota</taxon>
        <taxon>Desulfobacteria</taxon>
        <taxon>Desulfobacterales</taxon>
        <taxon>Desulfosalsimonadaceae</taxon>
        <taxon>Desulfosalsimonas</taxon>
    </lineage>
</organism>
<reference evidence="1 2" key="1">
    <citation type="submission" date="2020-07" db="EMBL/GenBank/DDBJ databases">
        <title>Genomic Encyclopedia of Type Strains, Phase IV (KMG-IV): sequencing the most valuable type-strain genomes for metagenomic binning, comparative biology and taxonomic classification.</title>
        <authorList>
            <person name="Goeker M."/>
        </authorList>
    </citation>
    <scope>NUCLEOTIDE SEQUENCE [LARGE SCALE GENOMIC DNA]</scope>
    <source>
        <strain evidence="1 2">DSM 17721</strain>
    </source>
</reference>
<keyword evidence="2" id="KW-1185">Reference proteome</keyword>
<evidence type="ECO:0000313" key="1">
    <source>
        <dbReference type="EMBL" id="MBA2880740.1"/>
    </source>
</evidence>
<evidence type="ECO:0000313" key="2">
    <source>
        <dbReference type="Proteomes" id="UP000525298"/>
    </source>
</evidence>
<dbReference type="RefSeq" id="WP_181550400.1">
    <property type="nucleotide sequence ID" value="NZ_JACDUS010000002.1"/>
</dbReference>
<dbReference type="EMBL" id="JACDUS010000002">
    <property type="protein sequence ID" value="MBA2880740.1"/>
    <property type="molecule type" value="Genomic_DNA"/>
</dbReference>
<dbReference type="PANTHER" id="PTHR30441">
    <property type="entry name" value="DUF748 DOMAIN-CONTAINING PROTEIN"/>
    <property type="match status" value="1"/>
</dbReference>
<protein>
    <recommendedName>
        <fullName evidence="3">AsmA-like C-terminal domain-containing protein</fullName>
    </recommendedName>
</protein>